<evidence type="ECO:0000313" key="2">
    <source>
        <dbReference type="Proteomes" id="UP000318833"/>
    </source>
</evidence>
<protein>
    <submittedName>
        <fullName evidence="1">Uncharacterized protein</fullName>
    </submittedName>
</protein>
<name>A0A554VPF7_9FLAO</name>
<evidence type="ECO:0000313" key="1">
    <source>
        <dbReference type="EMBL" id="TSE10352.1"/>
    </source>
</evidence>
<proteinExistence type="predicted"/>
<dbReference type="EMBL" id="VLNR01000007">
    <property type="protein sequence ID" value="TSE10352.1"/>
    <property type="molecule type" value="Genomic_DNA"/>
</dbReference>
<dbReference type="Proteomes" id="UP000318833">
    <property type="component" value="Unassembled WGS sequence"/>
</dbReference>
<sequence length="188" mass="21724">MNFKGQKVDNCITFLENNKFIYKGHCRFGDVGSDYGVGHYEINKNSLRLHFDLTKESYGNYHNIERKKNTSDSIYVSIKVVNKENEVIPSTNIDLGSGVVKTVGVDGVVNFKVKKSLVPKKCNVYVIGYEQYDFYLNYNADYNIVVNLNTSHGCNIIDELWSYKIIEKDDKIILKRNNKEFRPTIRSK</sequence>
<comment type="caution">
    <text evidence="1">The sequence shown here is derived from an EMBL/GenBank/DDBJ whole genome shotgun (WGS) entry which is preliminary data.</text>
</comment>
<gene>
    <name evidence="1" type="ORF">FOF46_04775</name>
</gene>
<organism evidence="1 2">
    <name type="scientific">Aquimarina algiphila</name>
    <dbReference type="NCBI Taxonomy" id="2047982"/>
    <lineage>
        <taxon>Bacteria</taxon>
        <taxon>Pseudomonadati</taxon>
        <taxon>Bacteroidota</taxon>
        <taxon>Flavobacteriia</taxon>
        <taxon>Flavobacteriales</taxon>
        <taxon>Flavobacteriaceae</taxon>
        <taxon>Aquimarina</taxon>
    </lineage>
</organism>
<dbReference type="AlphaFoldDB" id="A0A554VPF7"/>
<accession>A0A554VPF7</accession>
<keyword evidence="2" id="KW-1185">Reference proteome</keyword>
<reference evidence="1 2" key="1">
    <citation type="submission" date="2019-07" db="EMBL/GenBank/DDBJ databases">
        <title>The draft genome sequence of Aquimarina algiphila M91.</title>
        <authorList>
            <person name="Meng X."/>
        </authorList>
    </citation>
    <scope>NUCLEOTIDE SEQUENCE [LARGE SCALE GENOMIC DNA]</scope>
    <source>
        <strain evidence="1 2">M91</strain>
    </source>
</reference>